<dbReference type="GO" id="GO:0005794">
    <property type="term" value="C:Golgi apparatus"/>
    <property type="evidence" value="ECO:0007669"/>
    <property type="project" value="Ensembl"/>
</dbReference>
<comment type="subcellular location">
    <subcellularLocation>
        <location evidence="1">Secreted</location>
    </subcellularLocation>
</comment>
<feature type="domain" description="WAP" evidence="9">
    <location>
        <begin position="83"/>
        <end position="131"/>
    </location>
</feature>
<keyword evidence="5 8" id="KW-0732">Signal</keyword>
<reference evidence="10" key="2">
    <citation type="submission" date="2025-08" db="UniProtKB">
        <authorList>
            <consortium name="Ensembl"/>
        </authorList>
    </citation>
    <scope>IDENTIFICATION</scope>
    <source>
        <strain evidence="10">2N</strain>
    </source>
</reference>
<keyword evidence="6" id="KW-0044">Antibiotic</keyword>
<dbReference type="InParanoid" id="A0A286XR69"/>
<dbReference type="eggNOG" id="ENOG502SWIR">
    <property type="taxonomic scope" value="Eukaryota"/>
</dbReference>
<evidence type="ECO:0000256" key="8">
    <source>
        <dbReference type="SAM" id="SignalP"/>
    </source>
</evidence>
<keyword evidence="3" id="KW-0929">Antimicrobial</keyword>
<dbReference type="PROSITE" id="PS51390">
    <property type="entry name" value="WAP"/>
    <property type="match status" value="2"/>
</dbReference>
<dbReference type="InterPro" id="IPR036645">
    <property type="entry name" value="Elafin-like_sf"/>
</dbReference>
<dbReference type="PANTHER" id="PTHR19441">
    <property type="entry name" value="WHEY ACDIC PROTEIN WAP"/>
    <property type="match status" value="1"/>
</dbReference>
<dbReference type="Proteomes" id="UP000005447">
    <property type="component" value="Unassembled WGS sequence"/>
</dbReference>
<dbReference type="OrthoDB" id="4473401at2759"/>
<evidence type="ECO:0000256" key="1">
    <source>
        <dbReference type="ARBA" id="ARBA00004613"/>
    </source>
</evidence>
<dbReference type="GO" id="GO:0032496">
    <property type="term" value="P:response to lipopolysaccharide"/>
    <property type="evidence" value="ECO:0007669"/>
    <property type="project" value="Ensembl"/>
</dbReference>
<evidence type="ECO:0000313" key="11">
    <source>
        <dbReference type="Proteomes" id="UP000005447"/>
    </source>
</evidence>
<keyword evidence="7" id="KW-1015">Disulfide bond</keyword>
<feature type="domain" description="WAP" evidence="9">
    <location>
        <begin position="29"/>
        <end position="77"/>
    </location>
</feature>
<dbReference type="GO" id="GO:0003729">
    <property type="term" value="F:mRNA binding"/>
    <property type="evidence" value="ECO:0007669"/>
    <property type="project" value="Ensembl"/>
</dbReference>
<dbReference type="GO" id="GO:0045087">
    <property type="term" value="P:innate immune response"/>
    <property type="evidence" value="ECO:0007669"/>
    <property type="project" value="Ensembl"/>
</dbReference>
<name>A0A286XR69_CAVPO</name>
<keyword evidence="2" id="KW-0964">Secreted</keyword>
<dbReference type="Gene3D" id="4.10.75.10">
    <property type="entry name" value="Elafin-like"/>
    <property type="match status" value="2"/>
</dbReference>
<evidence type="ECO:0000256" key="7">
    <source>
        <dbReference type="ARBA" id="ARBA00023157"/>
    </source>
</evidence>
<reference evidence="11" key="1">
    <citation type="journal article" date="2011" name="Nature">
        <title>A high-resolution map of human evolutionary constraint using 29 mammals.</title>
        <authorList>
            <person name="Lindblad-Toh K."/>
            <person name="Garber M."/>
            <person name="Zuk O."/>
            <person name="Lin M.F."/>
            <person name="Parker B.J."/>
            <person name="Washietl S."/>
            <person name="Kheradpour P."/>
            <person name="Ernst J."/>
            <person name="Jordan G."/>
            <person name="Mauceli E."/>
            <person name="Ward L.D."/>
            <person name="Lowe C.B."/>
            <person name="Holloway A.K."/>
            <person name="Clamp M."/>
            <person name="Gnerre S."/>
            <person name="Alfoldi J."/>
            <person name="Beal K."/>
            <person name="Chang J."/>
            <person name="Clawson H."/>
            <person name="Cuff J."/>
            <person name="Di Palma F."/>
            <person name="Fitzgerald S."/>
            <person name="Flicek P."/>
            <person name="Guttman M."/>
            <person name="Hubisz M.J."/>
            <person name="Jaffe D.B."/>
            <person name="Jungreis I."/>
            <person name="Kent W.J."/>
            <person name="Kostka D."/>
            <person name="Lara M."/>
            <person name="Martins A.L."/>
            <person name="Massingham T."/>
            <person name="Moltke I."/>
            <person name="Raney B.J."/>
            <person name="Rasmussen M.D."/>
            <person name="Robinson J."/>
            <person name="Stark A."/>
            <person name="Vilella A.J."/>
            <person name="Wen J."/>
            <person name="Xie X."/>
            <person name="Zody M.C."/>
            <person name="Baldwin J."/>
            <person name="Bloom T."/>
            <person name="Chin C.W."/>
            <person name="Heiman D."/>
            <person name="Nicol R."/>
            <person name="Nusbaum C."/>
            <person name="Young S."/>
            <person name="Wilkinson J."/>
            <person name="Worley K.C."/>
            <person name="Kovar C.L."/>
            <person name="Muzny D.M."/>
            <person name="Gibbs R.A."/>
            <person name="Cree A."/>
            <person name="Dihn H.H."/>
            <person name="Fowler G."/>
            <person name="Jhangiani S."/>
            <person name="Joshi V."/>
            <person name="Lee S."/>
            <person name="Lewis L.R."/>
            <person name="Nazareth L.V."/>
            <person name="Okwuonu G."/>
            <person name="Santibanez J."/>
            <person name="Warren W.C."/>
            <person name="Mardis E.R."/>
            <person name="Weinstock G.M."/>
            <person name="Wilson R.K."/>
            <person name="Delehaunty K."/>
            <person name="Dooling D."/>
            <person name="Fronik C."/>
            <person name="Fulton L."/>
            <person name="Fulton B."/>
            <person name="Graves T."/>
            <person name="Minx P."/>
            <person name="Sodergren E."/>
            <person name="Birney E."/>
            <person name="Margulies E.H."/>
            <person name="Herrero J."/>
            <person name="Green E.D."/>
            <person name="Haussler D."/>
            <person name="Siepel A."/>
            <person name="Goldman N."/>
            <person name="Pollard K.S."/>
            <person name="Pedersen J.S."/>
            <person name="Lander E.S."/>
            <person name="Kellis M."/>
        </authorList>
    </citation>
    <scope>NUCLEOTIDE SEQUENCE [LARGE SCALE GENOMIC DNA]</scope>
    <source>
        <strain evidence="11">2N</strain>
    </source>
</reference>
<dbReference type="InterPro" id="IPR008197">
    <property type="entry name" value="WAP_dom"/>
</dbReference>
<feature type="signal peptide" evidence="8">
    <location>
        <begin position="1"/>
        <end position="22"/>
    </location>
</feature>
<dbReference type="Ensembl" id="ENSCPOT00000042920.1">
    <property type="protein sequence ID" value="ENSCPOP00000028029.1"/>
    <property type="gene ID" value="ENSCPOG00000040357.1"/>
</dbReference>
<dbReference type="RefSeq" id="XP_003467824.2">
    <property type="nucleotide sequence ID" value="XM_003467776.5"/>
</dbReference>
<dbReference type="GO" id="GO:0019731">
    <property type="term" value="P:antibacterial humoral response"/>
    <property type="evidence" value="ECO:0007669"/>
    <property type="project" value="Ensembl"/>
</dbReference>
<dbReference type="GO" id="GO:0019899">
    <property type="term" value="F:enzyme binding"/>
    <property type="evidence" value="ECO:0007669"/>
    <property type="project" value="Ensembl"/>
</dbReference>
<dbReference type="SMART" id="SM00217">
    <property type="entry name" value="WAP"/>
    <property type="match status" value="2"/>
</dbReference>
<protein>
    <submittedName>
        <fullName evidence="10">Secretory leukocyte peptidase inhibitor</fullName>
    </submittedName>
</protein>
<dbReference type="Bgee" id="ENSCPOG00000040357">
    <property type="expression patterns" value="Expressed in pituitary gland and 3 other cell types or tissues"/>
</dbReference>
<dbReference type="GeneTree" id="ENSGT00730000111217"/>
<evidence type="ECO:0000256" key="4">
    <source>
        <dbReference type="ARBA" id="ARBA00022690"/>
    </source>
</evidence>
<dbReference type="GeneID" id="100722975"/>
<evidence type="ECO:0000256" key="6">
    <source>
        <dbReference type="ARBA" id="ARBA00023022"/>
    </source>
</evidence>
<dbReference type="GO" id="GO:0051851">
    <property type="term" value="P:host-mediated perturbation of symbiont process"/>
    <property type="evidence" value="ECO:0007669"/>
    <property type="project" value="Ensembl"/>
</dbReference>
<dbReference type="EMBL" id="AAKN02039522">
    <property type="status" value="NOT_ANNOTATED_CDS"/>
    <property type="molecule type" value="Genomic_DNA"/>
</dbReference>
<dbReference type="GO" id="GO:0005615">
    <property type="term" value="C:extracellular space"/>
    <property type="evidence" value="ECO:0007669"/>
    <property type="project" value="Ensembl"/>
</dbReference>
<dbReference type="CTD" id="6590"/>
<dbReference type="FunCoup" id="A0A286XR69">
    <property type="interactions" value="58"/>
</dbReference>
<dbReference type="CDD" id="cd00199">
    <property type="entry name" value="WAP"/>
    <property type="match status" value="1"/>
</dbReference>
<evidence type="ECO:0000256" key="2">
    <source>
        <dbReference type="ARBA" id="ARBA00022525"/>
    </source>
</evidence>
<dbReference type="OMA" id="NLKCCKG"/>
<dbReference type="InterPro" id="IPR050514">
    <property type="entry name" value="WAP_four-disulfide_core"/>
</dbReference>
<dbReference type="VEuPathDB" id="HostDB:ENSCPOG00000040357"/>
<dbReference type="KEGG" id="cpoc:100722975"/>
<evidence type="ECO:0000259" key="9">
    <source>
        <dbReference type="PROSITE" id="PS51390"/>
    </source>
</evidence>
<dbReference type="GO" id="GO:0045071">
    <property type="term" value="P:negative regulation of viral genome replication"/>
    <property type="evidence" value="ECO:0007669"/>
    <property type="project" value="Ensembl"/>
</dbReference>
<keyword evidence="4" id="KW-0646">Protease inhibitor</keyword>
<dbReference type="PRINTS" id="PR00003">
    <property type="entry name" value="4DISULPHCORE"/>
</dbReference>
<gene>
    <name evidence="10" type="primary">SLPI</name>
</gene>
<dbReference type="PANTHER" id="PTHR19441:SF44">
    <property type="entry name" value="ANTILEUKOPROTEINASE"/>
    <property type="match status" value="1"/>
</dbReference>
<dbReference type="GO" id="GO:0004867">
    <property type="term" value="F:serine-type endopeptidase inhibitor activity"/>
    <property type="evidence" value="ECO:0007669"/>
    <property type="project" value="Ensembl"/>
</dbReference>
<organism evidence="10 11">
    <name type="scientific">Cavia porcellus</name>
    <name type="common">Guinea pig</name>
    <dbReference type="NCBI Taxonomy" id="10141"/>
    <lineage>
        <taxon>Eukaryota</taxon>
        <taxon>Metazoa</taxon>
        <taxon>Chordata</taxon>
        <taxon>Craniata</taxon>
        <taxon>Vertebrata</taxon>
        <taxon>Euteleostomi</taxon>
        <taxon>Mammalia</taxon>
        <taxon>Eutheria</taxon>
        <taxon>Euarchontoglires</taxon>
        <taxon>Glires</taxon>
        <taxon>Rodentia</taxon>
        <taxon>Hystricomorpha</taxon>
        <taxon>Caviidae</taxon>
        <taxon>Cavia</taxon>
    </lineage>
</organism>
<reference evidence="10" key="3">
    <citation type="submission" date="2025-09" db="UniProtKB">
        <authorList>
            <consortium name="Ensembl"/>
        </authorList>
    </citation>
    <scope>IDENTIFICATION</scope>
    <source>
        <strain evidence="10">2N</strain>
    </source>
</reference>
<evidence type="ECO:0000256" key="3">
    <source>
        <dbReference type="ARBA" id="ARBA00022529"/>
    </source>
</evidence>
<proteinExistence type="predicted"/>
<dbReference type="SUPFAM" id="SSF57256">
    <property type="entry name" value="Elafin-like"/>
    <property type="match status" value="2"/>
</dbReference>
<dbReference type="GO" id="GO:0003677">
    <property type="term" value="F:DNA binding"/>
    <property type="evidence" value="ECO:0007669"/>
    <property type="project" value="Ensembl"/>
</dbReference>
<evidence type="ECO:0000313" key="10">
    <source>
        <dbReference type="Ensembl" id="ENSCPOP00000028029.1"/>
    </source>
</evidence>
<dbReference type="Pfam" id="PF00095">
    <property type="entry name" value="WAP"/>
    <property type="match status" value="2"/>
</dbReference>
<dbReference type="AlphaFoldDB" id="A0A286XR69"/>
<sequence length="131" mass="14318">MQSKSLLFFVVCLALGALEALAAEGYGKKGVKAGACPARNHVLCVRYERPECNSDWQCPGKKRCCPDFCNRKCLDPVVISKSERKKPGKCPVVIAQCLMLNPPNFCEKDSQCEGNLKCCKSMCGKACVPPE</sequence>
<dbReference type="STRING" id="10141.ENSCPOP00000028029"/>
<evidence type="ECO:0000256" key="5">
    <source>
        <dbReference type="ARBA" id="ARBA00022729"/>
    </source>
</evidence>
<keyword evidence="11" id="KW-1185">Reference proteome</keyword>
<feature type="chain" id="PRO_5011688777" evidence="8">
    <location>
        <begin position="23"/>
        <end position="131"/>
    </location>
</feature>
<dbReference type="FunFam" id="4.10.75.10:FF:000001">
    <property type="entry name" value="Anosmin 1"/>
    <property type="match status" value="2"/>
</dbReference>
<accession>A0A286XR69</accession>